<comment type="subunit">
    <text evidence="6">Interacts with UvrB in an incision complex.</text>
</comment>
<protein>
    <recommendedName>
        <fullName evidence="6">UvrABC system protein C</fullName>
        <shortName evidence="6">Protein UvrC</shortName>
    </recommendedName>
    <alternativeName>
        <fullName evidence="6">Excinuclease ABC subunit C</fullName>
    </alternativeName>
</protein>
<dbReference type="GO" id="GO:0005737">
    <property type="term" value="C:cytoplasm"/>
    <property type="evidence" value="ECO:0007669"/>
    <property type="project" value="UniProtKB-SubCell"/>
</dbReference>
<dbReference type="Gene3D" id="3.30.420.340">
    <property type="entry name" value="UvrC, RNAse H endonuclease domain"/>
    <property type="match status" value="1"/>
</dbReference>
<dbReference type="GO" id="GO:0009380">
    <property type="term" value="C:excinuclease repair complex"/>
    <property type="evidence" value="ECO:0007669"/>
    <property type="project" value="InterPro"/>
</dbReference>
<evidence type="ECO:0000256" key="4">
    <source>
        <dbReference type="ARBA" id="ARBA00022881"/>
    </source>
</evidence>
<keyword evidence="5 6" id="KW-0234">DNA repair</keyword>
<dbReference type="PANTHER" id="PTHR30562:SF1">
    <property type="entry name" value="UVRABC SYSTEM PROTEIN C"/>
    <property type="match status" value="1"/>
</dbReference>
<dbReference type="SMART" id="SM00465">
    <property type="entry name" value="GIYc"/>
    <property type="match status" value="1"/>
</dbReference>
<dbReference type="InterPro" id="IPR035901">
    <property type="entry name" value="GIY-YIG_endonuc_sf"/>
</dbReference>
<evidence type="ECO:0000256" key="3">
    <source>
        <dbReference type="ARBA" id="ARBA00022769"/>
    </source>
</evidence>
<dbReference type="PROSITE" id="PS50165">
    <property type="entry name" value="UVRC"/>
    <property type="match status" value="1"/>
</dbReference>
<dbReference type="NCBIfam" id="TIGR00194">
    <property type="entry name" value="uvrC"/>
    <property type="match status" value="1"/>
</dbReference>
<evidence type="ECO:0000256" key="2">
    <source>
        <dbReference type="ARBA" id="ARBA00022763"/>
    </source>
</evidence>
<dbReference type="InterPro" id="IPR036876">
    <property type="entry name" value="UVR_dom_sf"/>
</dbReference>
<comment type="subcellular location">
    <subcellularLocation>
        <location evidence="6">Cytoplasm</location>
    </subcellularLocation>
</comment>
<dbReference type="GO" id="GO:0009432">
    <property type="term" value="P:SOS response"/>
    <property type="evidence" value="ECO:0007669"/>
    <property type="project" value="UniProtKB-UniRule"/>
</dbReference>
<dbReference type="RefSeq" id="WP_012618447.1">
    <property type="nucleotide sequence ID" value="NC_011832.1"/>
</dbReference>
<evidence type="ECO:0000313" key="10">
    <source>
        <dbReference type="EMBL" id="ACL17128.1"/>
    </source>
</evidence>
<evidence type="ECO:0000259" key="8">
    <source>
        <dbReference type="PROSITE" id="PS50164"/>
    </source>
</evidence>
<sequence>MTVEPPVDLNTLPTAPGCYLYHDVDGTVIYVGKAKNLKRRVSSYFQRHDLDPKTEALVSHIASIQFIVTNNEVEALLLENNLIKRHWPKYNISLKDSKTYAYILRTDEEFPRFVVARDRDQPGTYFGPFTSGLERDYLLRALKHAFLIRSCRRLQKRACLRYHMQSCLGPCVGAISREEYAKQVCRAEAVLSGKGDDLIAALKEEMAARSEAEEFEQALVIRDQIQAIERLQEHQRVQRQKNYDEDVINYLVVDGTVYLALFNIYRGTLGQKEEYVFPFHQGFLDEFLVQYYADHPVPKEVLVPHEVDGSIAEFLGEMKGQKVGVTVPQRGDRKNLLDLVKTNIETQFFGDRIKVEELKKALHLPTSPGVIECFDISHLSGTAMVGVMVQFRDGRPDRKNYRKFRIRTVEGIDDFRAIAEVVRRRYSRLQREQKRMPDLIVVDGGKGQLHAAADELASLGLKVPLIALAKREEEVFMPGLSLPMPLDRRSKASLFLQQIRDETHRSAITYNRTLRRKKVVP</sequence>
<organism evidence="10 11">
    <name type="scientific">Methanosphaerula palustris (strain ATCC BAA-1556 / DSM 19958 / E1-9c)</name>
    <dbReference type="NCBI Taxonomy" id="521011"/>
    <lineage>
        <taxon>Archaea</taxon>
        <taxon>Methanobacteriati</taxon>
        <taxon>Methanobacteriota</taxon>
        <taxon>Stenosarchaea group</taxon>
        <taxon>Methanomicrobia</taxon>
        <taxon>Methanomicrobiales</taxon>
        <taxon>Methanoregulaceae</taxon>
        <taxon>Methanosphaerula</taxon>
    </lineage>
</organism>
<dbReference type="InterPro" id="IPR001162">
    <property type="entry name" value="UvrC_RNase_H_dom"/>
</dbReference>
<dbReference type="STRING" id="521011.Mpal_1822"/>
<evidence type="ECO:0000256" key="6">
    <source>
        <dbReference type="HAMAP-Rule" id="MF_00203"/>
    </source>
</evidence>
<evidence type="ECO:0000256" key="5">
    <source>
        <dbReference type="ARBA" id="ARBA00023204"/>
    </source>
</evidence>
<dbReference type="GO" id="GO:0006289">
    <property type="term" value="P:nucleotide-excision repair"/>
    <property type="evidence" value="ECO:0007669"/>
    <property type="project" value="UniProtKB-UniRule"/>
</dbReference>
<dbReference type="HOGENOM" id="CLU_014841_3_2_2"/>
<gene>
    <name evidence="6" type="primary">uvrC</name>
    <name evidence="10" type="ordered locus">Mpal_1822</name>
</gene>
<evidence type="ECO:0000313" key="11">
    <source>
        <dbReference type="Proteomes" id="UP000002457"/>
    </source>
</evidence>
<keyword evidence="3 6" id="KW-0228">DNA excision</keyword>
<comment type="similarity">
    <text evidence="6">Belongs to the UvrC family.</text>
</comment>
<dbReference type="InterPro" id="IPR000305">
    <property type="entry name" value="GIY-YIG_endonuc"/>
</dbReference>
<dbReference type="GO" id="GO:0003677">
    <property type="term" value="F:DNA binding"/>
    <property type="evidence" value="ECO:0007669"/>
    <property type="project" value="UniProtKB-UniRule"/>
</dbReference>
<dbReference type="PROSITE" id="PS50164">
    <property type="entry name" value="GIY_YIG"/>
    <property type="match status" value="1"/>
</dbReference>
<dbReference type="InterPro" id="IPR047296">
    <property type="entry name" value="GIY-YIG_UvrC_Cho"/>
</dbReference>
<keyword evidence="6" id="KW-0742">SOS response</keyword>
<evidence type="ECO:0000259" key="7">
    <source>
        <dbReference type="PROSITE" id="PS50151"/>
    </source>
</evidence>
<dbReference type="PROSITE" id="PS50151">
    <property type="entry name" value="UVR"/>
    <property type="match status" value="1"/>
</dbReference>
<dbReference type="SUPFAM" id="SSF82771">
    <property type="entry name" value="GIY-YIG endonuclease"/>
    <property type="match status" value="1"/>
</dbReference>
<reference evidence="10 11" key="1">
    <citation type="journal article" date="2015" name="Genome Announc.">
        <title>Complete Genome Sequence of Methanosphaerula palustris E1-9CT, a Hydrogenotrophic Methanogen Isolated from a Minerotrophic Fen Peatland.</title>
        <authorList>
            <person name="Cadillo-Quiroz H."/>
            <person name="Browne P."/>
            <person name="Kyrpides N."/>
            <person name="Woyke T."/>
            <person name="Goodwin L."/>
            <person name="Detter C."/>
            <person name="Yavitt J.B."/>
            <person name="Zinder S.H."/>
        </authorList>
    </citation>
    <scope>NUCLEOTIDE SEQUENCE [LARGE SCALE GENOMIC DNA]</scope>
    <source>
        <strain evidence="11">ATCC BAA-1556 / DSM 19958 / E1-9c</strain>
    </source>
</reference>
<dbReference type="GeneID" id="7270368"/>
<dbReference type="eggNOG" id="arCOG04753">
    <property type="taxonomic scope" value="Archaea"/>
</dbReference>
<dbReference type="PANTHER" id="PTHR30562">
    <property type="entry name" value="UVRC/OXIDOREDUCTASE"/>
    <property type="match status" value="1"/>
</dbReference>
<dbReference type="KEGG" id="mpl:Mpal_1822"/>
<keyword evidence="1 6" id="KW-0963">Cytoplasm</keyword>
<keyword evidence="11" id="KW-1185">Reference proteome</keyword>
<keyword evidence="4 6" id="KW-0267">Excision nuclease</keyword>
<dbReference type="HAMAP" id="MF_00203">
    <property type="entry name" value="UvrC"/>
    <property type="match status" value="1"/>
</dbReference>
<dbReference type="Pfam" id="PF22920">
    <property type="entry name" value="UvrC_RNaseH"/>
    <property type="match status" value="1"/>
</dbReference>
<dbReference type="Pfam" id="PF02151">
    <property type="entry name" value="UVR"/>
    <property type="match status" value="1"/>
</dbReference>
<feature type="domain" description="GIY-YIG" evidence="8">
    <location>
        <begin position="14"/>
        <end position="92"/>
    </location>
</feature>
<dbReference type="AlphaFoldDB" id="B8GK57"/>
<dbReference type="CDD" id="cd10434">
    <property type="entry name" value="GIY-YIG_UvrC_Cho"/>
    <property type="match status" value="1"/>
</dbReference>
<dbReference type="InterPro" id="IPR038476">
    <property type="entry name" value="UvrC_RNase_H_dom_sf"/>
</dbReference>
<accession>B8GK57</accession>
<dbReference type="Gene3D" id="3.40.1440.10">
    <property type="entry name" value="GIY-YIG endonuclease"/>
    <property type="match status" value="1"/>
</dbReference>
<feature type="domain" description="UvrC family homology region profile" evidence="9">
    <location>
        <begin position="283"/>
        <end position="454"/>
    </location>
</feature>
<dbReference type="OrthoDB" id="121419at2157"/>
<dbReference type="InterPro" id="IPR050066">
    <property type="entry name" value="UvrABC_protein_C"/>
</dbReference>
<dbReference type="SUPFAM" id="SSF46600">
    <property type="entry name" value="C-terminal UvrC-binding domain of UvrB"/>
    <property type="match status" value="1"/>
</dbReference>
<dbReference type="InterPro" id="IPR001943">
    <property type="entry name" value="UVR_dom"/>
</dbReference>
<dbReference type="EMBL" id="CP001338">
    <property type="protein sequence ID" value="ACL17128.1"/>
    <property type="molecule type" value="Genomic_DNA"/>
</dbReference>
<dbReference type="GO" id="GO:0009381">
    <property type="term" value="F:excinuclease ABC activity"/>
    <property type="evidence" value="ECO:0007669"/>
    <property type="project" value="UniProtKB-UniRule"/>
</dbReference>
<evidence type="ECO:0000256" key="1">
    <source>
        <dbReference type="ARBA" id="ARBA00022490"/>
    </source>
</evidence>
<dbReference type="Proteomes" id="UP000002457">
    <property type="component" value="Chromosome"/>
</dbReference>
<proteinExistence type="inferred from homology"/>
<dbReference type="Pfam" id="PF08459">
    <property type="entry name" value="UvrC_RNaseH_dom"/>
    <property type="match status" value="1"/>
</dbReference>
<evidence type="ECO:0000259" key="9">
    <source>
        <dbReference type="PROSITE" id="PS50165"/>
    </source>
</evidence>
<name>B8GK57_METPE</name>
<keyword evidence="2 6" id="KW-0227">DNA damage</keyword>
<dbReference type="FunFam" id="3.40.1440.10:FF:000001">
    <property type="entry name" value="UvrABC system protein C"/>
    <property type="match status" value="1"/>
</dbReference>
<dbReference type="InterPro" id="IPR004791">
    <property type="entry name" value="UvrC"/>
</dbReference>
<comment type="function">
    <text evidence="6">The UvrABC repair system catalyzes the recognition and processing of DNA lesions. UvrC both incises the 5' and 3' sides of the lesion. The N-terminal half is responsible for the 3' incision and the C-terminal half is responsible for the 5' incision.</text>
</comment>
<dbReference type="Pfam" id="PF01541">
    <property type="entry name" value="GIY-YIG"/>
    <property type="match status" value="1"/>
</dbReference>
<feature type="domain" description="UVR" evidence="7">
    <location>
        <begin position="196"/>
        <end position="231"/>
    </location>
</feature>